<dbReference type="STRING" id="1548547.BA177_05645"/>
<dbReference type="GO" id="GO:0006559">
    <property type="term" value="P:L-phenylalanine catabolic process"/>
    <property type="evidence" value="ECO:0007669"/>
    <property type="project" value="TreeGrafter"/>
</dbReference>
<evidence type="ECO:0000259" key="2">
    <source>
        <dbReference type="PROSITE" id="PS50404"/>
    </source>
</evidence>
<dbReference type="SFLD" id="SFLDG00358">
    <property type="entry name" value="Main_(cytGST)"/>
    <property type="match status" value="1"/>
</dbReference>
<organism evidence="4 5">
    <name type="scientific">Woeseia oceani</name>
    <dbReference type="NCBI Taxonomy" id="1548547"/>
    <lineage>
        <taxon>Bacteria</taxon>
        <taxon>Pseudomonadati</taxon>
        <taxon>Pseudomonadota</taxon>
        <taxon>Gammaproteobacteria</taxon>
        <taxon>Woeseiales</taxon>
        <taxon>Woeseiaceae</taxon>
        <taxon>Woeseia</taxon>
    </lineage>
</organism>
<dbReference type="InterPro" id="IPR034333">
    <property type="entry name" value="GST_Zeta_N"/>
</dbReference>
<proteinExistence type="inferred from homology"/>
<feature type="domain" description="GST C-terminal" evidence="3">
    <location>
        <begin position="85"/>
        <end position="213"/>
    </location>
</feature>
<dbReference type="RefSeq" id="WP_068613991.1">
    <property type="nucleotide sequence ID" value="NZ_CP016268.1"/>
</dbReference>
<dbReference type="CDD" id="cd03042">
    <property type="entry name" value="GST_N_Zeta"/>
    <property type="match status" value="1"/>
</dbReference>
<comment type="similarity">
    <text evidence="1">Belongs to the GST superfamily. Zeta family.</text>
</comment>
<dbReference type="FunFam" id="1.20.1050.10:FF:000010">
    <property type="entry name" value="Maleylacetoacetate isomerase isoform 1"/>
    <property type="match status" value="1"/>
</dbReference>
<dbReference type="InterPro" id="IPR034330">
    <property type="entry name" value="GST_Zeta_C"/>
</dbReference>
<dbReference type="EMBL" id="CP016268">
    <property type="protein sequence ID" value="ANO50756.1"/>
    <property type="molecule type" value="Genomic_DNA"/>
</dbReference>
<dbReference type="OrthoDB" id="9803562at2"/>
<dbReference type="InterPro" id="IPR004045">
    <property type="entry name" value="Glutathione_S-Trfase_N"/>
</dbReference>
<dbReference type="GO" id="GO:0006749">
    <property type="term" value="P:glutathione metabolic process"/>
    <property type="evidence" value="ECO:0007669"/>
    <property type="project" value="TreeGrafter"/>
</dbReference>
<gene>
    <name evidence="4" type="ORF">BA177_05645</name>
</gene>
<dbReference type="InterPro" id="IPR040079">
    <property type="entry name" value="Glutathione_S-Trfase"/>
</dbReference>
<dbReference type="InterPro" id="IPR010987">
    <property type="entry name" value="Glutathione-S-Trfase_C-like"/>
</dbReference>
<dbReference type="GO" id="GO:0005737">
    <property type="term" value="C:cytoplasm"/>
    <property type="evidence" value="ECO:0007669"/>
    <property type="project" value="InterPro"/>
</dbReference>
<dbReference type="GO" id="GO:0016034">
    <property type="term" value="F:maleylacetoacetate isomerase activity"/>
    <property type="evidence" value="ECO:0007669"/>
    <property type="project" value="TreeGrafter"/>
</dbReference>
<accession>A0A193LE84</accession>
<dbReference type="Gene3D" id="3.40.30.10">
    <property type="entry name" value="Glutaredoxin"/>
    <property type="match status" value="1"/>
</dbReference>
<dbReference type="PANTHER" id="PTHR42673:SF21">
    <property type="entry name" value="GLUTATHIONE S-TRANSFERASE YFCF"/>
    <property type="match status" value="1"/>
</dbReference>
<dbReference type="PROSITE" id="PS50405">
    <property type="entry name" value="GST_CTER"/>
    <property type="match status" value="1"/>
</dbReference>
<keyword evidence="4" id="KW-0413">Isomerase</keyword>
<dbReference type="GO" id="GO:0004364">
    <property type="term" value="F:glutathione transferase activity"/>
    <property type="evidence" value="ECO:0007669"/>
    <property type="project" value="TreeGrafter"/>
</dbReference>
<dbReference type="PROSITE" id="PS50404">
    <property type="entry name" value="GST_NTER"/>
    <property type="match status" value="1"/>
</dbReference>
<reference evidence="4 5" key="1">
    <citation type="submission" date="2016-06" db="EMBL/GenBank/DDBJ databases">
        <title>Complete genome sequence of a deep-branching marine Gamma Proteobacterium Woeseia oceani type strain XK5.</title>
        <authorList>
            <person name="Mu D."/>
            <person name="Du Z."/>
        </authorList>
    </citation>
    <scope>NUCLEOTIDE SEQUENCE [LARGE SCALE GENOMIC DNA]</scope>
    <source>
        <strain evidence="4 5">XK5</strain>
    </source>
</reference>
<evidence type="ECO:0000313" key="5">
    <source>
        <dbReference type="Proteomes" id="UP000092695"/>
    </source>
</evidence>
<dbReference type="Gene3D" id="1.20.1050.10">
    <property type="match status" value="1"/>
</dbReference>
<evidence type="ECO:0000256" key="1">
    <source>
        <dbReference type="ARBA" id="ARBA00010007"/>
    </source>
</evidence>
<dbReference type="CDD" id="cd03191">
    <property type="entry name" value="GST_C_Zeta"/>
    <property type="match status" value="1"/>
</dbReference>
<dbReference type="SFLD" id="SFLDS00019">
    <property type="entry name" value="Glutathione_Transferase_(cytos"/>
    <property type="match status" value="1"/>
</dbReference>
<dbReference type="InterPro" id="IPR036249">
    <property type="entry name" value="Thioredoxin-like_sf"/>
</dbReference>
<dbReference type="Pfam" id="PF13417">
    <property type="entry name" value="GST_N_3"/>
    <property type="match status" value="1"/>
</dbReference>
<dbReference type="SUPFAM" id="SSF52833">
    <property type="entry name" value="Thioredoxin-like"/>
    <property type="match status" value="1"/>
</dbReference>
<keyword evidence="5" id="KW-1185">Reference proteome</keyword>
<evidence type="ECO:0000259" key="3">
    <source>
        <dbReference type="PROSITE" id="PS50405"/>
    </source>
</evidence>
<name>A0A193LE84_9GAMM</name>
<protein>
    <submittedName>
        <fullName evidence="4">Maleylacetoacetate isomerase</fullName>
    </submittedName>
</protein>
<dbReference type="SUPFAM" id="SSF47616">
    <property type="entry name" value="GST C-terminal domain-like"/>
    <property type="match status" value="1"/>
</dbReference>
<feature type="domain" description="GST N-terminal" evidence="2">
    <location>
        <begin position="1"/>
        <end position="80"/>
    </location>
</feature>
<dbReference type="KEGG" id="woc:BA177_05645"/>
<sequence>MKLYGYYRSSASYRIRILLNLKKISWEFEPVMLNRGEQSKAEFLERNPTGLVPVLETGKLSLGQSLAIAEYLEERYPDPALLPSDPDGRARVREMAALIACDTHPLQNLRVLNHLRSSFGADDDAVAEWTRHWIGRNFAALEKLVARSGSDGRFCYGDSATMADAWLVPQMYNARRFNVDLAPYPLLTSIDAHCLQLPAFSEAVPERQPDAPVAGS</sequence>
<dbReference type="NCBIfam" id="TIGR01262">
    <property type="entry name" value="maiA"/>
    <property type="match status" value="1"/>
</dbReference>
<dbReference type="InterPro" id="IPR005955">
    <property type="entry name" value="GST_Zeta"/>
</dbReference>
<dbReference type="InterPro" id="IPR036282">
    <property type="entry name" value="Glutathione-S-Trfase_C_sf"/>
</dbReference>
<dbReference type="Proteomes" id="UP000092695">
    <property type="component" value="Chromosome"/>
</dbReference>
<dbReference type="PANTHER" id="PTHR42673">
    <property type="entry name" value="MALEYLACETOACETATE ISOMERASE"/>
    <property type="match status" value="1"/>
</dbReference>
<evidence type="ECO:0000313" key="4">
    <source>
        <dbReference type="EMBL" id="ANO50756.1"/>
    </source>
</evidence>
<dbReference type="AlphaFoldDB" id="A0A193LE84"/>